<sequence length="343" mass="40996">MIKLLIKPQLNVQLFKLKYQQTELQTKDIQTQTKPPYPVGKVNSNRLGIRTSFGNLRFMFLLPWLVGICLTLYWQVNDFYEGWKLKERTIVRLIEKSKEKYGEDYFERLKNRYTDLTPNENIYDNLQREIEKADLRDYYRIDNGKMPFQSYVQYHYYEAYAADRTRKTDIVLGTIYTIIIPALMISILSFRRRAPLFFDHQNRLIYTWRKGKVWAQYYDELIYYTSTISLDMILYGFDKHNTFKLNPFVITPSGNPFFNSSAQYQKILHYVVQFMSSGRNAVAEKDWEGRKGWYLFDDRKPNDFDEQLQTVLQYLKNEKINEQAEALAKEWGYLKTGSSNSAF</sequence>
<reference evidence="2 3" key="1">
    <citation type="submission" date="2014-01" db="EMBL/GenBank/DDBJ databases">
        <title>Full genme sequencing of cellulolytic bacterium Gynuella sunshinyii YC6258T gen. nov., sp. nov.</title>
        <authorList>
            <person name="Khan H."/>
            <person name="Chung E.J."/>
            <person name="Chung Y.R."/>
        </authorList>
    </citation>
    <scope>NUCLEOTIDE SEQUENCE [LARGE SCALE GENOMIC DNA]</scope>
    <source>
        <strain evidence="2 3">YC6258</strain>
    </source>
</reference>
<dbReference type="Proteomes" id="UP000032266">
    <property type="component" value="Chromosome"/>
</dbReference>
<dbReference type="STRING" id="1445510.YC6258_05904"/>
<evidence type="ECO:0000313" key="3">
    <source>
        <dbReference type="Proteomes" id="UP000032266"/>
    </source>
</evidence>
<organism evidence="2 3">
    <name type="scientific">Gynuella sunshinyii YC6258</name>
    <dbReference type="NCBI Taxonomy" id="1445510"/>
    <lineage>
        <taxon>Bacteria</taxon>
        <taxon>Pseudomonadati</taxon>
        <taxon>Pseudomonadota</taxon>
        <taxon>Gammaproteobacteria</taxon>
        <taxon>Oceanospirillales</taxon>
        <taxon>Saccharospirillaceae</taxon>
        <taxon>Gynuella</taxon>
    </lineage>
</organism>
<name>A0A0C5VF84_9GAMM</name>
<proteinExistence type="predicted"/>
<keyword evidence="1" id="KW-0472">Membrane</keyword>
<keyword evidence="1" id="KW-1133">Transmembrane helix</keyword>
<protein>
    <submittedName>
        <fullName evidence="2">Uncharacterized protein</fullName>
    </submittedName>
</protein>
<dbReference type="RefSeq" id="WP_044619545.1">
    <property type="nucleotide sequence ID" value="NZ_CP007142.1"/>
</dbReference>
<dbReference type="EMBL" id="CP007142">
    <property type="protein sequence ID" value="AJQ97930.1"/>
    <property type="molecule type" value="Genomic_DNA"/>
</dbReference>
<feature type="transmembrane region" description="Helical" evidence="1">
    <location>
        <begin position="170"/>
        <end position="190"/>
    </location>
</feature>
<dbReference type="KEGG" id="gsn:YC6258_05904"/>
<dbReference type="AlphaFoldDB" id="A0A0C5VF84"/>
<dbReference type="OrthoDB" id="6192199at2"/>
<keyword evidence="1" id="KW-0812">Transmembrane</keyword>
<evidence type="ECO:0000313" key="2">
    <source>
        <dbReference type="EMBL" id="AJQ97930.1"/>
    </source>
</evidence>
<dbReference type="HOGENOM" id="CLU_896483_0_0_6"/>
<accession>A0A0C5VF84</accession>
<keyword evidence="3" id="KW-1185">Reference proteome</keyword>
<feature type="transmembrane region" description="Helical" evidence="1">
    <location>
        <begin position="56"/>
        <end position="76"/>
    </location>
</feature>
<gene>
    <name evidence="2" type="ORF">YC6258_05904</name>
</gene>
<evidence type="ECO:0000256" key="1">
    <source>
        <dbReference type="SAM" id="Phobius"/>
    </source>
</evidence>